<feature type="transmembrane region" description="Helical" evidence="1">
    <location>
        <begin position="25"/>
        <end position="46"/>
    </location>
</feature>
<dbReference type="Proteomes" id="UP000006643">
    <property type="component" value="Unassembled WGS sequence"/>
</dbReference>
<dbReference type="eggNOG" id="ENOG502RG4Y">
    <property type="taxonomic scope" value="Eukaryota"/>
</dbReference>
<gene>
    <name evidence="2" type="ORF">PITG_05092</name>
</gene>
<evidence type="ECO:0000256" key="1">
    <source>
        <dbReference type="SAM" id="Phobius"/>
    </source>
</evidence>
<organism evidence="2 3">
    <name type="scientific">Phytophthora infestans (strain T30-4)</name>
    <name type="common">Potato late blight agent</name>
    <dbReference type="NCBI Taxonomy" id="403677"/>
    <lineage>
        <taxon>Eukaryota</taxon>
        <taxon>Sar</taxon>
        <taxon>Stramenopiles</taxon>
        <taxon>Oomycota</taxon>
        <taxon>Peronosporomycetes</taxon>
        <taxon>Peronosporales</taxon>
        <taxon>Peronosporaceae</taxon>
        <taxon>Phytophthora</taxon>
    </lineage>
</organism>
<dbReference type="RefSeq" id="XP_002998798.1">
    <property type="nucleotide sequence ID" value="XM_002998752.1"/>
</dbReference>
<keyword evidence="1" id="KW-0472">Membrane</keyword>
<keyword evidence="1" id="KW-0812">Transmembrane</keyword>
<dbReference type="VEuPathDB" id="FungiDB:PITG_05092"/>
<sequence>MDKTGSVCEFGDKQLISSTKTRRKCFCTLLTVIPTIALLLTGLVVFDVVMETNIVSHSPTSMLLNYQGICVASTVNASTVEYHSNDRYYSELKDMGRLPEPVFRNDHTSLYSDWSSNLKKYSYCLPISRRKDTPFCETPDRLDLLNLRSSKSICYASVLHMLLVEVYEELQATGSTPFLAFGSLLGAVRNKALIPFTEDADIGFVGDLHHEEVLIDALRRKGYHMFFMNIWRVCVAPTHPLAGLLYDPDLPITEDYVVPYLDLYKMEQKINGAWNVEFWKQDHGRALPDSKVKPFSQVTINGVEFDTVHDPKYFLKKAYGSDYMTPKRRSG</sequence>
<dbReference type="AlphaFoldDB" id="D0N3J0"/>
<name>D0N3J0_PHYIT</name>
<dbReference type="GeneID" id="9472455"/>
<evidence type="ECO:0000313" key="2">
    <source>
        <dbReference type="EMBL" id="EEY68944.1"/>
    </source>
</evidence>
<dbReference type="KEGG" id="pif:PITG_05092"/>
<dbReference type="OMA" id="MCELEDA"/>
<dbReference type="HOGENOM" id="CLU_055052_0_0_1"/>
<keyword evidence="3" id="KW-1185">Reference proteome</keyword>
<protein>
    <submittedName>
        <fullName evidence="2">Uncharacterized protein</fullName>
    </submittedName>
</protein>
<dbReference type="OrthoDB" id="89907at2759"/>
<evidence type="ECO:0000313" key="3">
    <source>
        <dbReference type="Proteomes" id="UP000006643"/>
    </source>
</evidence>
<dbReference type="PANTHER" id="PTHR13627">
    <property type="entry name" value="FUKUTIN RELATED PROTEIN"/>
    <property type="match status" value="1"/>
</dbReference>
<proteinExistence type="predicted"/>
<keyword evidence="1" id="KW-1133">Transmembrane helix</keyword>
<dbReference type="EMBL" id="DS028124">
    <property type="protein sequence ID" value="EEY68944.1"/>
    <property type="molecule type" value="Genomic_DNA"/>
</dbReference>
<dbReference type="InterPro" id="IPR052613">
    <property type="entry name" value="LicD_transferase"/>
</dbReference>
<reference evidence="3" key="1">
    <citation type="journal article" date="2009" name="Nature">
        <title>Genome sequence and analysis of the Irish potato famine pathogen Phytophthora infestans.</title>
        <authorList>
            <consortium name="The Broad Institute Genome Sequencing Platform"/>
            <person name="Haas B.J."/>
            <person name="Kamoun S."/>
            <person name="Zody M.C."/>
            <person name="Jiang R.H."/>
            <person name="Handsaker R.E."/>
            <person name="Cano L.M."/>
            <person name="Grabherr M."/>
            <person name="Kodira C.D."/>
            <person name="Raffaele S."/>
            <person name="Torto-Alalibo T."/>
            <person name="Bozkurt T.O."/>
            <person name="Ah-Fong A.M."/>
            <person name="Alvarado L."/>
            <person name="Anderson V.L."/>
            <person name="Armstrong M.R."/>
            <person name="Avrova A."/>
            <person name="Baxter L."/>
            <person name="Beynon J."/>
            <person name="Boevink P.C."/>
            <person name="Bollmann S.R."/>
            <person name="Bos J.I."/>
            <person name="Bulone V."/>
            <person name="Cai G."/>
            <person name="Cakir C."/>
            <person name="Carrington J.C."/>
            <person name="Chawner M."/>
            <person name="Conti L."/>
            <person name="Costanzo S."/>
            <person name="Ewan R."/>
            <person name="Fahlgren N."/>
            <person name="Fischbach M.A."/>
            <person name="Fugelstad J."/>
            <person name="Gilroy E.M."/>
            <person name="Gnerre S."/>
            <person name="Green P.J."/>
            <person name="Grenville-Briggs L.J."/>
            <person name="Griffith J."/>
            <person name="Grunwald N.J."/>
            <person name="Horn K."/>
            <person name="Horner N.R."/>
            <person name="Hu C.H."/>
            <person name="Huitema E."/>
            <person name="Jeong D.H."/>
            <person name="Jones A.M."/>
            <person name="Jones J.D."/>
            <person name="Jones R.W."/>
            <person name="Karlsson E.K."/>
            <person name="Kunjeti S.G."/>
            <person name="Lamour K."/>
            <person name="Liu Z."/>
            <person name="Ma L."/>
            <person name="Maclean D."/>
            <person name="Chibucos M.C."/>
            <person name="McDonald H."/>
            <person name="McWalters J."/>
            <person name="Meijer H.J."/>
            <person name="Morgan W."/>
            <person name="Morris P.F."/>
            <person name="Munro C.A."/>
            <person name="O'Neill K."/>
            <person name="Ospina-Giraldo M."/>
            <person name="Pinzon A."/>
            <person name="Pritchard L."/>
            <person name="Ramsahoye B."/>
            <person name="Ren Q."/>
            <person name="Restrepo S."/>
            <person name="Roy S."/>
            <person name="Sadanandom A."/>
            <person name="Savidor A."/>
            <person name="Schornack S."/>
            <person name="Schwartz D.C."/>
            <person name="Schumann U.D."/>
            <person name="Schwessinger B."/>
            <person name="Seyer L."/>
            <person name="Sharpe T."/>
            <person name="Silvar C."/>
            <person name="Song J."/>
            <person name="Studholme D.J."/>
            <person name="Sykes S."/>
            <person name="Thines M."/>
            <person name="van de Vondervoort P.J."/>
            <person name="Phuntumart V."/>
            <person name="Wawra S."/>
            <person name="Weide R."/>
            <person name="Win J."/>
            <person name="Young C."/>
            <person name="Zhou S."/>
            <person name="Fry W."/>
            <person name="Meyers B.C."/>
            <person name="van West P."/>
            <person name="Ristaino J."/>
            <person name="Govers F."/>
            <person name="Birch P.R."/>
            <person name="Whisson S.C."/>
            <person name="Judelson H.S."/>
            <person name="Nusbaum C."/>
        </authorList>
    </citation>
    <scope>NUCLEOTIDE SEQUENCE [LARGE SCALE GENOMIC DNA]</scope>
    <source>
        <strain evidence="3">T30-4</strain>
    </source>
</reference>
<dbReference type="InParanoid" id="D0N3J0"/>
<dbReference type="PANTHER" id="PTHR13627:SF33">
    <property type="entry name" value="LICD FAMILY PROTEIN"/>
    <property type="match status" value="1"/>
</dbReference>
<accession>D0N3J0</accession>
<dbReference type="STRING" id="403677.D0N3J0"/>